<organism evidence="5 6">
    <name type="scientific">Candidatus Desulfacyla euxinica</name>
    <dbReference type="NCBI Taxonomy" id="2841693"/>
    <lineage>
        <taxon>Bacteria</taxon>
        <taxon>Deltaproteobacteria</taxon>
        <taxon>Candidatus Desulfacyla</taxon>
    </lineage>
</organism>
<dbReference type="PANTHER" id="PTHR37418">
    <property type="entry name" value="3-KETO-5-AMINOHEXANOATE CLEAVAGE ENZYME-RELATED"/>
    <property type="match status" value="1"/>
</dbReference>
<evidence type="ECO:0000256" key="2">
    <source>
        <dbReference type="ARBA" id="ARBA00022679"/>
    </source>
</evidence>
<comment type="cofactor">
    <cofactor evidence="1">
        <name>Zn(2+)</name>
        <dbReference type="ChEBI" id="CHEBI:29105"/>
    </cofactor>
</comment>
<dbReference type="GO" id="GO:0043720">
    <property type="term" value="F:3-keto-5-aminohexanoate cleavage activity"/>
    <property type="evidence" value="ECO:0007669"/>
    <property type="project" value="InterPro"/>
</dbReference>
<dbReference type="EMBL" id="JACNJD010000258">
    <property type="protein sequence ID" value="MBC8178133.1"/>
    <property type="molecule type" value="Genomic_DNA"/>
</dbReference>
<dbReference type="AlphaFoldDB" id="A0A8J6T919"/>
<sequence length="285" mass="31629">MEKLIITVATTGGIHDKSVNPNLPEQPDEMAQEAYDCYNAGAAIHHIHVRDKLGRTTGDLNVYNEVISKVRAKCPIITQIGNGIGGVFRDDGSFDVATQDERMALTTITPKPDMLTINCGTFQFGYIPDVTFPNPLEWNLEFIKKCYEREIAIECECYDISHIENVKEMVRRGVLKEPVHYSLVLGIKGGIPASPQMISTMVDVIPEGSSWQVITISKQQVPSTVMAMCQGANIRTGMEDNVYYAKGEPVKSNAQLVERMVRIARELGREIATVDEAVEKLGVKR</sequence>
<protein>
    <submittedName>
        <fullName evidence="5">3-keto-5-aminohexanoate cleavage protein</fullName>
    </submittedName>
</protein>
<dbReference type="InterPro" id="IPR008567">
    <property type="entry name" value="BKACE"/>
</dbReference>
<dbReference type="Pfam" id="PF05853">
    <property type="entry name" value="BKACE"/>
    <property type="match status" value="1"/>
</dbReference>
<comment type="caution">
    <text evidence="5">The sequence shown here is derived from an EMBL/GenBank/DDBJ whole genome shotgun (WGS) entry which is preliminary data.</text>
</comment>
<evidence type="ECO:0000256" key="4">
    <source>
        <dbReference type="ARBA" id="ARBA00022833"/>
    </source>
</evidence>
<evidence type="ECO:0000256" key="3">
    <source>
        <dbReference type="ARBA" id="ARBA00022723"/>
    </source>
</evidence>
<dbReference type="GO" id="GO:0046872">
    <property type="term" value="F:metal ion binding"/>
    <property type="evidence" value="ECO:0007669"/>
    <property type="project" value="UniProtKB-KW"/>
</dbReference>
<accession>A0A8J6T919</accession>
<dbReference type="PANTHER" id="PTHR37418:SF2">
    <property type="entry name" value="3-KETO-5-AMINOHEXANOATE CLEAVAGE ENZYME"/>
    <property type="match status" value="1"/>
</dbReference>
<gene>
    <name evidence="5" type="ORF">H8E19_12070</name>
</gene>
<proteinExistence type="predicted"/>
<dbReference type="InterPro" id="IPR013785">
    <property type="entry name" value="Aldolase_TIM"/>
</dbReference>
<keyword evidence="2" id="KW-0808">Transferase</keyword>
<reference evidence="5 6" key="1">
    <citation type="submission" date="2020-08" db="EMBL/GenBank/DDBJ databases">
        <title>Bridging the membrane lipid divide: bacteria of the FCB group superphylum have the potential to synthesize archaeal ether lipids.</title>
        <authorList>
            <person name="Villanueva L."/>
            <person name="Von Meijenfeldt F.A.B."/>
            <person name="Westbye A.B."/>
            <person name="Yadav S."/>
            <person name="Hopmans E.C."/>
            <person name="Dutilh B.E."/>
            <person name="Sinninghe Damste J.S."/>
        </authorList>
    </citation>
    <scope>NUCLEOTIDE SEQUENCE [LARGE SCALE GENOMIC DNA]</scope>
    <source>
        <strain evidence="5">NIOZ-UU27</strain>
    </source>
</reference>
<dbReference type="Proteomes" id="UP000650524">
    <property type="component" value="Unassembled WGS sequence"/>
</dbReference>
<evidence type="ECO:0000313" key="6">
    <source>
        <dbReference type="Proteomes" id="UP000650524"/>
    </source>
</evidence>
<name>A0A8J6T919_9DELT</name>
<keyword evidence="4" id="KW-0862">Zinc</keyword>
<evidence type="ECO:0000256" key="1">
    <source>
        <dbReference type="ARBA" id="ARBA00001947"/>
    </source>
</evidence>
<keyword evidence="3" id="KW-0479">Metal-binding</keyword>
<dbReference type="Gene3D" id="3.20.20.70">
    <property type="entry name" value="Aldolase class I"/>
    <property type="match status" value="1"/>
</dbReference>
<evidence type="ECO:0000313" key="5">
    <source>
        <dbReference type="EMBL" id="MBC8178133.1"/>
    </source>
</evidence>